<name>G5SS36_9BACT</name>
<feature type="domain" description="YjeF N-terminal" evidence="21">
    <location>
        <begin position="50"/>
        <end position="259"/>
    </location>
</feature>
<comment type="function">
    <text evidence="14 19">Bifunctional enzyme that catalyzes the epimerization of the S- and R-forms of NAD(P)HX and the dehydration of the S-form of NAD(P)HX at the expense of ADP, which is converted to AMP. This allows the repair of both epimers of NAD(P)HX, a damaged form of NAD(P)H that is a result of enzymatic or heat-dependent hydration.</text>
</comment>
<comment type="catalytic activity">
    <reaction evidence="15 17 19">
        <text>(6S)-NADHX + ADP = AMP + phosphate + NADH + H(+)</text>
        <dbReference type="Rhea" id="RHEA:32223"/>
        <dbReference type="ChEBI" id="CHEBI:15378"/>
        <dbReference type="ChEBI" id="CHEBI:43474"/>
        <dbReference type="ChEBI" id="CHEBI:57945"/>
        <dbReference type="ChEBI" id="CHEBI:64074"/>
        <dbReference type="ChEBI" id="CHEBI:456215"/>
        <dbReference type="ChEBI" id="CHEBI:456216"/>
        <dbReference type="EC" id="4.2.1.136"/>
    </reaction>
</comment>
<feature type="binding site" evidence="17">
    <location>
        <position position="304"/>
    </location>
    <ligand>
        <name>(6S)-NADPHX</name>
        <dbReference type="ChEBI" id="CHEBI:64076"/>
    </ligand>
</feature>
<comment type="similarity">
    <text evidence="17">Belongs to the NnrD/CARKD family.</text>
</comment>
<gene>
    <name evidence="18" type="primary">nnrE</name>
    <name evidence="17" type="synonym">nnrD</name>
    <name evidence="22" type="ORF">HMPREF9441_02185</name>
</gene>
<dbReference type="PIRSF" id="PIRSF017184">
    <property type="entry name" value="Nnr"/>
    <property type="match status" value="1"/>
</dbReference>
<accession>G5SS36</accession>
<keyword evidence="13" id="KW-0511">Multifunctional enzyme</keyword>
<dbReference type="EMBL" id="AFFY01000028">
    <property type="protein sequence ID" value="EHG99937.1"/>
    <property type="molecule type" value="Genomic_DNA"/>
</dbReference>
<comment type="subunit">
    <text evidence="17">Homotetramer.</text>
</comment>
<dbReference type="SUPFAM" id="SSF53613">
    <property type="entry name" value="Ribokinase-like"/>
    <property type="match status" value="1"/>
</dbReference>
<comment type="function">
    <text evidence="17">Catalyzes the dehydration of the S-form of NAD(P)HX at the expense of ADP, which is converted to AMP. Together with NAD(P)HX epimerase, which catalyzes the epimerization of the S- and R-forms, the enzyme allows the repair of both epimers of NAD(P)HX, a damaged form of NAD(P)H that is a result of enzymatic or heat-dependent hydration.</text>
</comment>
<dbReference type="Gene3D" id="3.40.1190.20">
    <property type="match status" value="1"/>
</dbReference>
<proteinExistence type="inferred from homology"/>
<feature type="binding site" evidence="18">
    <location>
        <position position="203"/>
    </location>
    <ligand>
        <name>K(+)</name>
        <dbReference type="ChEBI" id="CHEBI:29103"/>
    </ligand>
</feature>
<dbReference type="PROSITE" id="PS51385">
    <property type="entry name" value="YJEF_N"/>
    <property type="match status" value="1"/>
</dbReference>
<dbReference type="GO" id="GO:0046496">
    <property type="term" value="P:nicotinamide nucleotide metabolic process"/>
    <property type="evidence" value="ECO:0007669"/>
    <property type="project" value="UniProtKB-UniRule"/>
</dbReference>
<keyword evidence="10 17" id="KW-0520">NAD</keyword>
<dbReference type="PROSITE" id="PS01050">
    <property type="entry name" value="YJEF_C_2"/>
    <property type="match status" value="1"/>
</dbReference>
<feature type="binding site" evidence="17">
    <location>
        <position position="483"/>
    </location>
    <ligand>
        <name>(6S)-NADPHX</name>
        <dbReference type="ChEBI" id="CHEBI:64076"/>
    </ligand>
</feature>
<dbReference type="GO" id="GO:0046872">
    <property type="term" value="F:metal ion binding"/>
    <property type="evidence" value="ECO:0007669"/>
    <property type="project" value="UniProtKB-UniRule"/>
</dbReference>
<keyword evidence="8 17" id="KW-0521">NADP</keyword>
<dbReference type="NCBIfam" id="TIGR00196">
    <property type="entry name" value="yjeF_cterm"/>
    <property type="match status" value="1"/>
</dbReference>
<evidence type="ECO:0000256" key="10">
    <source>
        <dbReference type="ARBA" id="ARBA00023027"/>
    </source>
</evidence>
<evidence type="ECO:0000256" key="14">
    <source>
        <dbReference type="ARBA" id="ARBA00025153"/>
    </source>
</evidence>
<evidence type="ECO:0000259" key="20">
    <source>
        <dbReference type="PROSITE" id="PS51383"/>
    </source>
</evidence>
<feature type="binding site" evidence="18">
    <location>
        <position position="167"/>
    </location>
    <ligand>
        <name>K(+)</name>
        <dbReference type="ChEBI" id="CHEBI:29103"/>
    </ligand>
</feature>
<evidence type="ECO:0000313" key="22">
    <source>
        <dbReference type="EMBL" id="EHG99937.1"/>
    </source>
</evidence>
<comment type="similarity">
    <text evidence="3 19">In the N-terminal section; belongs to the NnrE/AIBP family.</text>
</comment>
<dbReference type="PANTHER" id="PTHR12592">
    <property type="entry name" value="ATP-DEPENDENT (S)-NAD(P)H-HYDRATE DEHYDRATASE FAMILY MEMBER"/>
    <property type="match status" value="1"/>
</dbReference>
<organism evidence="22 23">
    <name type="scientific">Paraprevotella clara YIT 11840</name>
    <dbReference type="NCBI Taxonomy" id="762968"/>
    <lineage>
        <taxon>Bacteria</taxon>
        <taxon>Pseudomonadati</taxon>
        <taxon>Bacteroidota</taxon>
        <taxon>Bacteroidia</taxon>
        <taxon>Bacteroidales</taxon>
        <taxon>Prevotellaceae</taxon>
        <taxon>Paraprevotella</taxon>
    </lineage>
</organism>
<evidence type="ECO:0000259" key="21">
    <source>
        <dbReference type="PROSITE" id="PS51385"/>
    </source>
</evidence>
<dbReference type="HAMAP" id="MF_01966">
    <property type="entry name" value="NADHX_epimerase"/>
    <property type="match status" value="1"/>
</dbReference>
<dbReference type="InterPro" id="IPR017953">
    <property type="entry name" value="Carbohydrate_kinase_pred_CS"/>
</dbReference>
<evidence type="ECO:0000256" key="9">
    <source>
        <dbReference type="ARBA" id="ARBA00022958"/>
    </source>
</evidence>
<dbReference type="InterPro" id="IPR036652">
    <property type="entry name" value="YjeF_N_dom_sf"/>
</dbReference>
<keyword evidence="5 18" id="KW-0479">Metal-binding</keyword>
<dbReference type="GO" id="GO:0052856">
    <property type="term" value="F:NAD(P)HX epimerase activity"/>
    <property type="evidence" value="ECO:0007669"/>
    <property type="project" value="UniProtKB-UniRule"/>
</dbReference>
<evidence type="ECO:0000256" key="18">
    <source>
        <dbReference type="HAMAP-Rule" id="MF_01966"/>
    </source>
</evidence>
<dbReference type="OrthoDB" id="9806925at2"/>
<feature type="binding site" evidence="17">
    <location>
        <position position="418"/>
    </location>
    <ligand>
        <name>(6S)-NADPHX</name>
        <dbReference type="ChEBI" id="CHEBI:64076"/>
    </ligand>
</feature>
<evidence type="ECO:0000256" key="3">
    <source>
        <dbReference type="ARBA" id="ARBA00006001"/>
    </source>
</evidence>
<dbReference type="PATRIC" id="fig|762968.3.peg.1943"/>
<comment type="caution">
    <text evidence="22">The sequence shown here is derived from an EMBL/GenBank/DDBJ whole genome shotgun (WGS) entry which is preliminary data.</text>
</comment>
<evidence type="ECO:0000313" key="23">
    <source>
        <dbReference type="Proteomes" id="UP000003598"/>
    </source>
</evidence>
<comment type="catalytic activity">
    <reaction evidence="16 17 19">
        <text>(6S)-NADPHX + ADP = AMP + phosphate + NADPH + H(+)</text>
        <dbReference type="Rhea" id="RHEA:32235"/>
        <dbReference type="ChEBI" id="CHEBI:15378"/>
        <dbReference type="ChEBI" id="CHEBI:43474"/>
        <dbReference type="ChEBI" id="CHEBI:57783"/>
        <dbReference type="ChEBI" id="CHEBI:64076"/>
        <dbReference type="ChEBI" id="CHEBI:456215"/>
        <dbReference type="ChEBI" id="CHEBI:456216"/>
        <dbReference type="EC" id="4.2.1.136"/>
    </reaction>
</comment>
<dbReference type="AlphaFoldDB" id="G5SS36"/>
<feature type="binding site" evidence="17">
    <location>
        <begin position="453"/>
        <end position="457"/>
    </location>
    <ligand>
        <name>AMP</name>
        <dbReference type="ChEBI" id="CHEBI:456215"/>
    </ligand>
</feature>
<comment type="cofactor">
    <cofactor evidence="18 19">
        <name>K(+)</name>
        <dbReference type="ChEBI" id="CHEBI:29103"/>
    </cofactor>
    <text evidence="18 19">Binds 1 potassium ion per subunit.</text>
</comment>
<dbReference type="STRING" id="762968.HMPREF9441_02185"/>
<feature type="binding site" evidence="18">
    <location>
        <begin position="171"/>
        <end position="177"/>
    </location>
    <ligand>
        <name>(6S)-NADPHX</name>
        <dbReference type="ChEBI" id="CHEBI:64076"/>
    </ligand>
</feature>
<keyword evidence="7 17" id="KW-0067">ATP-binding</keyword>
<evidence type="ECO:0000256" key="4">
    <source>
        <dbReference type="ARBA" id="ARBA00009524"/>
    </source>
</evidence>
<dbReference type="InterPro" id="IPR029056">
    <property type="entry name" value="Ribokinase-like"/>
</dbReference>
<dbReference type="GO" id="GO:0052855">
    <property type="term" value="F:ADP-dependent NAD(P)H-hydrate dehydratase activity"/>
    <property type="evidence" value="ECO:0007669"/>
    <property type="project" value="UniProtKB-UniRule"/>
</dbReference>
<dbReference type="CDD" id="cd01171">
    <property type="entry name" value="YXKO-related"/>
    <property type="match status" value="1"/>
</dbReference>
<protein>
    <recommendedName>
        <fullName evidence="19">Bifunctional NAD(P)H-hydrate repair enzyme</fullName>
    </recommendedName>
    <alternativeName>
        <fullName evidence="19">Nicotinamide nucleotide repair protein</fullName>
    </alternativeName>
    <domain>
        <recommendedName>
            <fullName evidence="19">ADP-dependent (S)-NAD(P)H-hydrate dehydratase</fullName>
            <ecNumber evidence="19">4.2.1.136</ecNumber>
        </recommendedName>
        <alternativeName>
            <fullName evidence="19">ADP-dependent NAD(P)HX dehydratase</fullName>
        </alternativeName>
    </domain>
    <domain>
        <recommendedName>
            <fullName evidence="19">NAD(P)H-hydrate epimerase</fullName>
            <ecNumber evidence="19">5.1.99.6</ecNumber>
        </recommendedName>
    </domain>
</protein>
<dbReference type="eggNOG" id="COG0063">
    <property type="taxonomic scope" value="Bacteria"/>
</dbReference>
<comment type="function">
    <text evidence="18">Catalyzes the epimerization of the S- and R-forms of NAD(P)HX, a damaged form of NAD(P)H that is a result of enzymatic or heat-dependent hydration. This is a prerequisite for the S-specific NAD(P)H-hydrate dehydratase to allow the repair of both epimers of NAD(P)HX.</text>
</comment>
<evidence type="ECO:0000256" key="19">
    <source>
        <dbReference type="PIRNR" id="PIRNR017184"/>
    </source>
</evidence>
<comment type="similarity">
    <text evidence="18">Belongs to the NnrE/AIBP family.</text>
</comment>
<evidence type="ECO:0000256" key="1">
    <source>
        <dbReference type="ARBA" id="ARBA00000013"/>
    </source>
</evidence>
<dbReference type="InterPro" id="IPR000631">
    <property type="entry name" value="CARKD"/>
</dbReference>
<dbReference type="GO" id="GO:0110051">
    <property type="term" value="P:metabolite repair"/>
    <property type="evidence" value="ECO:0007669"/>
    <property type="project" value="TreeGrafter"/>
</dbReference>
<comment type="cofactor">
    <cofactor evidence="17">
        <name>Mg(2+)</name>
        <dbReference type="ChEBI" id="CHEBI:18420"/>
    </cofactor>
</comment>
<dbReference type="GO" id="GO:0005524">
    <property type="term" value="F:ATP binding"/>
    <property type="evidence" value="ECO:0007669"/>
    <property type="project" value="UniProtKB-UniRule"/>
</dbReference>
<keyword evidence="11 18" id="KW-0413">Isomerase</keyword>
<dbReference type="InterPro" id="IPR004443">
    <property type="entry name" value="YjeF_N_dom"/>
</dbReference>
<evidence type="ECO:0000256" key="17">
    <source>
        <dbReference type="HAMAP-Rule" id="MF_01965"/>
    </source>
</evidence>
<keyword evidence="12 17" id="KW-0456">Lyase</keyword>
<feature type="binding site" evidence="18">
    <location>
        <position position="182"/>
    </location>
    <ligand>
        <name>(6S)-NADPHX</name>
        <dbReference type="ChEBI" id="CHEBI:64076"/>
    </ligand>
</feature>
<feature type="domain" description="YjeF C-terminal" evidence="20">
    <location>
        <begin position="269"/>
        <end position="542"/>
    </location>
</feature>
<dbReference type="NCBIfam" id="TIGR00197">
    <property type="entry name" value="yjeF_nterm"/>
    <property type="match status" value="1"/>
</dbReference>
<dbReference type="Pfam" id="PF01256">
    <property type="entry name" value="Carb_kinase"/>
    <property type="match status" value="1"/>
</dbReference>
<dbReference type="SUPFAM" id="SSF64153">
    <property type="entry name" value="YjeF N-terminal domain-like"/>
    <property type="match status" value="1"/>
</dbReference>
<feature type="binding site" evidence="17">
    <location>
        <position position="367"/>
    </location>
    <ligand>
        <name>(6S)-NADPHX</name>
        <dbReference type="ChEBI" id="CHEBI:64076"/>
    </ligand>
</feature>
<dbReference type="EC" id="4.2.1.136" evidence="19"/>
<dbReference type="HOGENOM" id="CLU_024853_4_1_10"/>
<dbReference type="Pfam" id="PF03853">
    <property type="entry name" value="YjeF_N"/>
    <property type="match status" value="1"/>
</dbReference>
<dbReference type="PROSITE" id="PS51383">
    <property type="entry name" value="YJEF_C_3"/>
    <property type="match status" value="1"/>
</dbReference>
<feature type="binding site" evidence="17">
    <location>
        <position position="482"/>
    </location>
    <ligand>
        <name>AMP</name>
        <dbReference type="ChEBI" id="CHEBI:456215"/>
    </ligand>
</feature>
<evidence type="ECO:0000256" key="7">
    <source>
        <dbReference type="ARBA" id="ARBA00022840"/>
    </source>
</evidence>
<comment type="catalytic activity">
    <reaction evidence="1 18 19">
        <text>(6R)-NADHX = (6S)-NADHX</text>
        <dbReference type="Rhea" id="RHEA:32215"/>
        <dbReference type="ChEBI" id="CHEBI:64074"/>
        <dbReference type="ChEBI" id="CHEBI:64075"/>
        <dbReference type="EC" id="5.1.99.6"/>
    </reaction>
</comment>
<comment type="similarity">
    <text evidence="4 19">In the C-terminal section; belongs to the NnrD/CARKD family.</text>
</comment>
<keyword evidence="6 17" id="KW-0547">Nucleotide-binding</keyword>
<evidence type="ECO:0000256" key="15">
    <source>
        <dbReference type="ARBA" id="ARBA00048238"/>
    </source>
</evidence>
<evidence type="ECO:0000256" key="5">
    <source>
        <dbReference type="ARBA" id="ARBA00022723"/>
    </source>
</evidence>
<evidence type="ECO:0000256" key="13">
    <source>
        <dbReference type="ARBA" id="ARBA00023268"/>
    </source>
</evidence>
<dbReference type="EC" id="5.1.99.6" evidence="19"/>
<dbReference type="Gene3D" id="3.40.50.10260">
    <property type="entry name" value="YjeF N-terminal domain"/>
    <property type="match status" value="1"/>
</dbReference>
<reference evidence="22 23" key="1">
    <citation type="submission" date="2011-03" db="EMBL/GenBank/DDBJ databases">
        <authorList>
            <person name="Weinstock G."/>
            <person name="Sodergren E."/>
            <person name="Clifton S."/>
            <person name="Fulton L."/>
            <person name="Fulton B."/>
            <person name="Courtney L."/>
            <person name="Fronick C."/>
            <person name="Harrison M."/>
            <person name="Strong C."/>
            <person name="Farmer C."/>
            <person name="Delahaunty K."/>
            <person name="Markovic C."/>
            <person name="Hall O."/>
            <person name="Minx P."/>
            <person name="Tomlinson C."/>
            <person name="Mitreva M."/>
            <person name="Hou S."/>
            <person name="Chen J."/>
            <person name="Wollam A."/>
            <person name="Pepin K.H."/>
            <person name="Johnson M."/>
            <person name="Bhonagiri V."/>
            <person name="Zhang X."/>
            <person name="Suruliraj S."/>
            <person name="Warren W."/>
            <person name="Chinwalla A."/>
            <person name="Mardis E.R."/>
            <person name="Wilson R.K."/>
        </authorList>
    </citation>
    <scope>NUCLEOTIDE SEQUENCE [LARGE SCALE GENOMIC DNA]</scope>
    <source>
        <strain evidence="22 23">YIT 11840</strain>
    </source>
</reference>
<evidence type="ECO:0000256" key="8">
    <source>
        <dbReference type="ARBA" id="ARBA00022857"/>
    </source>
</evidence>
<evidence type="ECO:0000256" key="2">
    <source>
        <dbReference type="ARBA" id="ARBA00000909"/>
    </source>
</evidence>
<sequence length="544" mass="58759">MSAEANEKQSFSSLDVPNRLLFYPKTVPNPKNTKENEVLFVMKILTSTQFKELDKYTIEHEPVSSTDLMERAAKAIASELKSRWTTATRFIVFAGPGNNGGDALAVSRLLCNAGYTVQTYLFNITGRLSDDCLNNKKRLENLAGLLFTEVSSQFSFPEADEKDVIVDGLFGTGLNKPLDGGYAGLVKRINASPAKVVSIDIPSGLMSEDNTYNNPSAIVRADLTLTIQLPKLAFFFGENQKYLGEVKPMDIGLSAEGLAAIDCSITVIEPGEVKKILKPRNPFAHKGSMGHALLVSGQYGMGGATILAAKACLRSGVGKLTVHTPDMNNNILQCSVPEAILSHDLSDIRVSKAISTYDYNALAMGPGLGTHEETAEALRTFIRNHPGEMVLDADALNILGNHPEWIPEIPQDTILTPHPKELENLVGTCTDSYDRMAKARELSIKMQLYVIVKGHNSMICTPTGRVIINPTGNAGMATAGSGDVLTGILTALLARGYTANEACQLGTYLHGLAGDIARERLGEESMIASDIIDALPEAFKKLKE</sequence>
<feature type="binding site" evidence="18">
    <location>
        <begin position="98"/>
        <end position="102"/>
    </location>
    <ligand>
        <name>(6S)-NADPHX</name>
        <dbReference type="ChEBI" id="CHEBI:64076"/>
    </ligand>
</feature>
<comment type="catalytic activity">
    <reaction evidence="2 18 19">
        <text>(6R)-NADPHX = (6S)-NADPHX</text>
        <dbReference type="Rhea" id="RHEA:32227"/>
        <dbReference type="ChEBI" id="CHEBI:64076"/>
        <dbReference type="ChEBI" id="CHEBI:64077"/>
        <dbReference type="EC" id="5.1.99.6"/>
    </reaction>
</comment>
<dbReference type="InterPro" id="IPR030677">
    <property type="entry name" value="Nnr"/>
</dbReference>
<dbReference type="HAMAP" id="MF_01965">
    <property type="entry name" value="NADHX_dehydratase"/>
    <property type="match status" value="1"/>
</dbReference>
<dbReference type="eggNOG" id="COG0062">
    <property type="taxonomic scope" value="Bacteria"/>
</dbReference>
<dbReference type="Proteomes" id="UP000003598">
    <property type="component" value="Unassembled WGS sequence"/>
</dbReference>
<feature type="binding site" evidence="18">
    <location>
        <position position="99"/>
    </location>
    <ligand>
        <name>K(+)</name>
        <dbReference type="ChEBI" id="CHEBI:29103"/>
    </ligand>
</feature>
<evidence type="ECO:0000256" key="16">
    <source>
        <dbReference type="ARBA" id="ARBA00049209"/>
    </source>
</evidence>
<evidence type="ECO:0000256" key="11">
    <source>
        <dbReference type="ARBA" id="ARBA00023235"/>
    </source>
</evidence>
<dbReference type="PANTHER" id="PTHR12592:SF0">
    <property type="entry name" value="ATP-DEPENDENT (S)-NAD(P)H-HYDRATE DEHYDRATASE"/>
    <property type="match status" value="1"/>
</dbReference>
<keyword evidence="23" id="KW-1185">Reference proteome</keyword>
<feature type="binding site" evidence="18">
    <location>
        <position position="200"/>
    </location>
    <ligand>
        <name>(6S)-NADPHX</name>
        <dbReference type="ChEBI" id="CHEBI:64076"/>
    </ligand>
</feature>
<evidence type="ECO:0000256" key="12">
    <source>
        <dbReference type="ARBA" id="ARBA00023239"/>
    </source>
</evidence>
<keyword evidence="9 18" id="KW-0630">Potassium</keyword>
<evidence type="ECO:0000256" key="6">
    <source>
        <dbReference type="ARBA" id="ARBA00022741"/>
    </source>
</evidence>